<dbReference type="KEGG" id="acel:acsn021_04080"/>
<gene>
    <name evidence="1" type="ORF">acsn021_04080</name>
</gene>
<dbReference type="Proteomes" id="UP000515561">
    <property type="component" value="Chromosome"/>
</dbReference>
<reference evidence="1 2" key="1">
    <citation type="journal article" date="2016" name="Int. J. Syst. Evol. Microbiol.">
        <title>Descriptions of Anaerotaenia torta gen. nov., sp. nov. and Anaerocolumna cellulosilytica gen. nov., sp. nov. isolated from a methanogenic reactor of cattle waste.</title>
        <authorList>
            <person name="Uek A."/>
            <person name="Ohtaki Y."/>
            <person name="Kaku N."/>
            <person name="Ueki K."/>
        </authorList>
    </citation>
    <scope>NUCLEOTIDE SEQUENCE [LARGE SCALE GENOMIC DNA]</scope>
    <source>
        <strain evidence="1 2">SN021</strain>
    </source>
</reference>
<dbReference type="AlphaFoldDB" id="A0A6S6QUT2"/>
<evidence type="ECO:0000313" key="1">
    <source>
        <dbReference type="EMBL" id="BCJ92839.1"/>
    </source>
</evidence>
<name>A0A6S6QUT2_9FIRM</name>
<dbReference type="EMBL" id="AP023367">
    <property type="protein sequence ID" value="BCJ92839.1"/>
    <property type="molecule type" value="Genomic_DNA"/>
</dbReference>
<dbReference type="RefSeq" id="WP_184094667.1">
    <property type="nucleotide sequence ID" value="NZ_AP023367.1"/>
</dbReference>
<evidence type="ECO:0000313" key="2">
    <source>
        <dbReference type="Proteomes" id="UP000515561"/>
    </source>
</evidence>
<protein>
    <submittedName>
        <fullName evidence="1">Uncharacterized protein</fullName>
    </submittedName>
</protein>
<accession>A0A6S6QUT2</accession>
<keyword evidence="2" id="KW-1185">Reference proteome</keyword>
<proteinExistence type="predicted"/>
<sequence>MNEQLKVEYLLNDITIIRNMSQFELAALLLDEGVLLLSVNNDKICHIRKRKRKK</sequence>
<organism evidence="1 2">
    <name type="scientific">Anaerocolumna cellulosilytica</name>
    <dbReference type="NCBI Taxonomy" id="433286"/>
    <lineage>
        <taxon>Bacteria</taxon>
        <taxon>Bacillati</taxon>
        <taxon>Bacillota</taxon>
        <taxon>Clostridia</taxon>
        <taxon>Lachnospirales</taxon>
        <taxon>Lachnospiraceae</taxon>
        <taxon>Anaerocolumna</taxon>
    </lineage>
</organism>